<dbReference type="GO" id="GO:0051082">
    <property type="term" value="F:unfolded protein binding"/>
    <property type="evidence" value="ECO:0007669"/>
    <property type="project" value="InterPro"/>
</dbReference>
<evidence type="ECO:0000256" key="8">
    <source>
        <dbReference type="ARBA" id="ARBA00053392"/>
    </source>
</evidence>
<dbReference type="SUPFAM" id="SSF49899">
    <property type="entry name" value="Concanavalin A-like lectins/glucanases"/>
    <property type="match status" value="1"/>
</dbReference>
<dbReference type="FunFam" id="2.10.250.10:FF:000001">
    <property type="entry name" value="Calnexin homolog"/>
    <property type="match status" value="1"/>
</dbReference>
<feature type="region of interest" description="Disordered" evidence="11">
    <location>
        <begin position="492"/>
        <end position="593"/>
    </location>
</feature>
<feature type="signal peptide" evidence="10">
    <location>
        <begin position="1"/>
        <end position="20"/>
    </location>
</feature>
<sequence>MKFHFALLFLLVTTSVTVKAEDDDIEDIDDEVEEVEDVEEEIVEVFEPPEPSGPTYFHEAFLTEDVLWKRWVKSEAKKDDVDEELAKYDGKWAVEAAEEGSLKGDLGLVLKSKAKHHAIAVRLDQTFEFDEEPFIAQYEVKFQNSLECGGAYVKLLAGEPDLESFQDKTRYSIMFGPDKCGADSKLHFIFQHKNPVSEKYEEKHAKKPSGFSHVFSDKKSHLYTLIIEPDNSFEILVDQKSVSSGSLLEDFTPPVNPPAEIEDPDDHKPDDWDDRKKIADPDAVKPDDWDEDAPARIPDPDAVKPDGWLDDEPELIDDPDAEKPDDWDDELDGEWEPPQISNPLCEDVGCGEWEPPLINNPDFKGKWRPELIDNPAYKGEWKPKMIPNPEFFEDLEPFRMSSIGAIGLELWSMTDNIYFDNFIITSSREVADQWAADTWKKKQRAEGGSSGDSVVTSFLNVAEEKPWLWVVVGLIVIIPLFLCIRFCFRSGGSEEEEEEPSDAKKTDEVTPDDEQENEEKEDEGDKGEAEKEEEGEETVRQRKKPSKKSDLEEPAEEDKEGEKDGDKSQEEDEEPRGDTPSVRKSPRQKSRKD</sequence>
<feature type="compositionally biased region" description="Basic residues" evidence="11">
    <location>
        <begin position="584"/>
        <end position="593"/>
    </location>
</feature>
<evidence type="ECO:0000256" key="7">
    <source>
        <dbReference type="ARBA" id="ARBA00023186"/>
    </source>
</evidence>
<keyword evidence="9" id="KW-1015">Disulfide bond</keyword>
<dbReference type="GO" id="GO:0006457">
    <property type="term" value="P:protein folding"/>
    <property type="evidence" value="ECO:0007669"/>
    <property type="project" value="InterPro"/>
</dbReference>
<organism evidence="12 13">
    <name type="scientific">Holothuria leucospilota</name>
    <name type="common">Black long sea cucumber</name>
    <name type="synonym">Mertensiothuria leucospilota</name>
    <dbReference type="NCBI Taxonomy" id="206669"/>
    <lineage>
        <taxon>Eukaryota</taxon>
        <taxon>Metazoa</taxon>
        <taxon>Echinodermata</taxon>
        <taxon>Eleutherozoa</taxon>
        <taxon>Echinozoa</taxon>
        <taxon>Holothuroidea</taxon>
        <taxon>Aspidochirotacea</taxon>
        <taxon>Aspidochirotida</taxon>
        <taxon>Holothuriidae</taxon>
        <taxon>Holothuria</taxon>
    </lineage>
</organism>
<evidence type="ECO:0000256" key="9">
    <source>
        <dbReference type="PIRSR" id="PIRSR601580-3"/>
    </source>
</evidence>
<dbReference type="PANTHER" id="PTHR11073:SF1">
    <property type="entry name" value="CALNEXIN 14D-RELATED"/>
    <property type="match status" value="1"/>
</dbReference>
<dbReference type="GO" id="GO:0036503">
    <property type="term" value="P:ERAD pathway"/>
    <property type="evidence" value="ECO:0007669"/>
    <property type="project" value="TreeGrafter"/>
</dbReference>
<comment type="similarity">
    <text evidence="2 10">Belongs to the calreticulin family.</text>
</comment>
<dbReference type="PRINTS" id="PR00626">
    <property type="entry name" value="CALRETICULIN"/>
</dbReference>
<dbReference type="SMR" id="A0A9Q1BL77"/>
<evidence type="ECO:0000256" key="11">
    <source>
        <dbReference type="SAM" id="MobiDB-lite"/>
    </source>
</evidence>
<dbReference type="FunFam" id="2.60.120.200:FF:000011">
    <property type="entry name" value="Probable calnexin"/>
    <property type="match status" value="1"/>
</dbReference>
<dbReference type="EMBL" id="JAIZAY010000015">
    <property type="protein sequence ID" value="KAJ8028702.1"/>
    <property type="molecule type" value="Genomic_DNA"/>
</dbReference>
<accession>A0A9Q1BL77</accession>
<keyword evidence="4 10" id="KW-0256">Endoplasmic reticulum</keyword>
<evidence type="ECO:0000256" key="5">
    <source>
        <dbReference type="ARBA" id="ARBA00022989"/>
    </source>
</evidence>
<dbReference type="Gene3D" id="2.10.250.10">
    <property type="entry name" value="Calreticulin/calnexin, P domain"/>
    <property type="match status" value="1"/>
</dbReference>
<proteinExistence type="inferred from homology"/>
<comment type="function">
    <text evidence="8">Calcium-binding protein that interacts with newly synthesized monoglucosylated glycoproteins in the endoplasmic reticulum. It may act in assisting protein assembly and/or in the retention within the ER of unassembled protein subunits. It seems to play a major role in the quality control apparatus of the ER by the retention of incorrectly folded proteins. Required for embryogenesis and larval development under heat and ER stress conditions. May be important for germ cell development. Involved in neuronal necrotic cell death.</text>
</comment>
<dbReference type="GO" id="GO:0005509">
    <property type="term" value="F:calcium ion binding"/>
    <property type="evidence" value="ECO:0007669"/>
    <property type="project" value="InterPro"/>
</dbReference>
<feature type="region of interest" description="Disordered" evidence="11">
    <location>
        <begin position="246"/>
        <end position="340"/>
    </location>
</feature>
<keyword evidence="10" id="KW-0732">Signal</keyword>
<dbReference type="InterPro" id="IPR013320">
    <property type="entry name" value="ConA-like_dom_sf"/>
</dbReference>
<dbReference type="PROSITE" id="PS00805">
    <property type="entry name" value="CALRETICULIN_REPEAT"/>
    <property type="match status" value="1"/>
</dbReference>
<feature type="compositionally biased region" description="Acidic residues" evidence="11">
    <location>
        <begin position="509"/>
        <end position="536"/>
    </location>
</feature>
<feature type="compositionally biased region" description="Basic and acidic residues" evidence="11">
    <location>
        <begin position="265"/>
        <end position="287"/>
    </location>
</feature>
<comment type="subcellular location">
    <subcellularLocation>
        <location evidence="1">Endoplasmic reticulum membrane</location>
        <topology evidence="1">Single-pass type I membrane protein</topology>
    </subcellularLocation>
</comment>
<keyword evidence="5 10" id="KW-1133">Transmembrane helix</keyword>
<dbReference type="GO" id="GO:0005789">
    <property type="term" value="C:endoplasmic reticulum membrane"/>
    <property type="evidence" value="ECO:0007669"/>
    <property type="project" value="UniProtKB-SubCell"/>
</dbReference>
<evidence type="ECO:0000256" key="1">
    <source>
        <dbReference type="ARBA" id="ARBA00004115"/>
    </source>
</evidence>
<evidence type="ECO:0000256" key="6">
    <source>
        <dbReference type="ARBA" id="ARBA00023136"/>
    </source>
</evidence>
<evidence type="ECO:0000256" key="4">
    <source>
        <dbReference type="ARBA" id="ARBA00022824"/>
    </source>
</evidence>
<dbReference type="Pfam" id="PF00262">
    <property type="entry name" value="Calreticulin"/>
    <property type="match status" value="1"/>
</dbReference>
<dbReference type="OrthoDB" id="1938156at2759"/>
<dbReference type="PANTHER" id="PTHR11073">
    <property type="entry name" value="CALRETICULIN AND CALNEXIN"/>
    <property type="match status" value="1"/>
</dbReference>
<keyword evidence="7 10" id="KW-0143">Chaperone</keyword>
<dbReference type="InterPro" id="IPR009033">
    <property type="entry name" value="Calreticulin/calnexin_P_dom_sf"/>
</dbReference>
<feature type="compositionally biased region" description="Acidic residues" evidence="11">
    <location>
        <begin position="308"/>
        <end position="335"/>
    </location>
</feature>
<evidence type="ECO:0000256" key="3">
    <source>
        <dbReference type="ARBA" id="ARBA00022692"/>
    </source>
</evidence>
<comment type="caution">
    <text evidence="12">The sequence shown here is derived from an EMBL/GenBank/DDBJ whole genome shotgun (WGS) entry which is preliminary data.</text>
</comment>
<feature type="transmembrane region" description="Helical" evidence="10">
    <location>
        <begin position="467"/>
        <end position="488"/>
    </location>
</feature>
<dbReference type="PROSITE" id="PS00803">
    <property type="entry name" value="CALRETICULIN_1"/>
    <property type="match status" value="1"/>
</dbReference>
<dbReference type="Proteomes" id="UP001152320">
    <property type="component" value="Chromosome 15"/>
</dbReference>
<protein>
    <submittedName>
        <fullName evidence="12">Calnexin</fullName>
    </submittedName>
</protein>
<evidence type="ECO:0000256" key="2">
    <source>
        <dbReference type="ARBA" id="ARBA00010983"/>
    </source>
</evidence>
<feature type="chain" id="PRO_5040530361" evidence="10">
    <location>
        <begin position="21"/>
        <end position="593"/>
    </location>
</feature>
<name>A0A9Q1BL77_HOLLE</name>
<dbReference type="AlphaFoldDB" id="A0A9Q1BL77"/>
<evidence type="ECO:0000313" key="13">
    <source>
        <dbReference type="Proteomes" id="UP001152320"/>
    </source>
</evidence>
<reference evidence="12" key="1">
    <citation type="submission" date="2021-10" db="EMBL/GenBank/DDBJ databases">
        <title>Tropical sea cucumber genome reveals ecological adaptation and Cuvierian tubules defense mechanism.</title>
        <authorList>
            <person name="Chen T."/>
        </authorList>
    </citation>
    <scope>NUCLEOTIDE SEQUENCE</scope>
    <source>
        <strain evidence="12">Nanhai2018</strain>
        <tissue evidence="12">Muscle</tissue>
    </source>
</reference>
<keyword evidence="3 10" id="KW-0812">Transmembrane</keyword>
<dbReference type="PROSITE" id="PS00804">
    <property type="entry name" value="CALRETICULIN_2"/>
    <property type="match status" value="1"/>
</dbReference>
<feature type="disulfide bond" evidence="9">
    <location>
        <begin position="148"/>
        <end position="180"/>
    </location>
</feature>
<dbReference type="InterPro" id="IPR018124">
    <property type="entry name" value="Calret/calnex_CS"/>
</dbReference>
<dbReference type="InterPro" id="IPR001580">
    <property type="entry name" value="Calret/calnex"/>
</dbReference>
<dbReference type="SUPFAM" id="SSF63887">
    <property type="entry name" value="P-domain of calnexin/calreticulin"/>
    <property type="match status" value="2"/>
</dbReference>
<evidence type="ECO:0000313" key="12">
    <source>
        <dbReference type="EMBL" id="KAJ8028702.1"/>
    </source>
</evidence>
<evidence type="ECO:0000256" key="10">
    <source>
        <dbReference type="RuleBase" id="RU362126"/>
    </source>
</evidence>
<keyword evidence="6 10" id="KW-0472">Membrane</keyword>
<gene>
    <name evidence="12" type="ORF">HOLleu_31014</name>
</gene>
<dbReference type="Gene3D" id="2.60.120.200">
    <property type="match status" value="1"/>
</dbReference>
<keyword evidence="13" id="KW-1185">Reference proteome</keyword>